<protein>
    <recommendedName>
        <fullName evidence="5">Secreted protein</fullName>
    </recommendedName>
</protein>
<keyword evidence="4" id="KW-1185">Reference proteome</keyword>
<dbReference type="KEGG" id="sauh:SU9_012305"/>
<dbReference type="PATRIC" id="fig|1160718.3.peg.3882"/>
<dbReference type="PROSITE" id="PS51257">
    <property type="entry name" value="PROKAR_LIPOPROTEIN"/>
    <property type="match status" value="1"/>
</dbReference>
<dbReference type="Proteomes" id="UP000009036">
    <property type="component" value="Chromosome"/>
</dbReference>
<evidence type="ECO:0000313" key="3">
    <source>
        <dbReference type="EMBL" id="QTZ92161.1"/>
    </source>
</evidence>
<dbReference type="EMBL" id="AJGV01000113">
    <property type="protein sequence ID" value="EJJ05386.1"/>
    <property type="molecule type" value="Genomic_DNA"/>
</dbReference>
<reference evidence="3" key="2">
    <citation type="submission" date="2021-04" db="EMBL/GenBank/DDBJ databases">
        <authorList>
            <person name="Wen M.-L."/>
            <person name="Han X.-L."/>
            <person name="Xiong J."/>
        </authorList>
    </citation>
    <scope>NUCLEOTIDE SEQUENCE</scope>
    <source>
        <strain evidence="3">AGR0001</strain>
    </source>
</reference>
<dbReference type="EMBL" id="CP072931">
    <property type="protein sequence ID" value="QTZ92161.1"/>
    <property type="molecule type" value="Genomic_DNA"/>
</dbReference>
<evidence type="ECO:0000256" key="1">
    <source>
        <dbReference type="SAM" id="SignalP"/>
    </source>
</evidence>
<evidence type="ECO:0000313" key="4">
    <source>
        <dbReference type="Proteomes" id="UP000009036"/>
    </source>
</evidence>
<feature type="chain" id="PRO_5038286692" description="Secreted protein" evidence="1">
    <location>
        <begin position="31"/>
        <end position="135"/>
    </location>
</feature>
<keyword evidence="1" id="KW-0732">Signal</keyword>
<gene>
    <name evidence="3" type="ORF">SU9_012305</name>
    <name evidence="2" type="ORF">SU9_19175</name>
</gene>
<dbReference type="OrthoDB" id="3870331at2"/>
<sequence length="135" mass="13859">MPLRPRRPGRPATAALAASAAALLAISLLAGCGAVQKAMDCTRAAGSVVDAVDKLQQAAGHALDDPQQARQALDSVESNLRKVGNDTGDPDLAKAIHTMNKGITNARRALDRNQVPDVQPIADGAGDMAEICTPG</sequence>
<reference evidence="2" key="1">
    <citation type="journal article" date="2012" name="J. Bacteriol.">
        <title>Genome Sequence of Streptomyces auratus Strain AGR0001, a Phoslactomycin-Producing Actinomycete.</title>
        <authorList>
            <person name="Han X."/>
            <person name="Li M."/>
            <person name="Ding Z."/>
            <person name="Zhao J."/>
            <person name="Ji K."/>
            <person name="Wen M."/>
            <person name="Lu T."/>
        </authorList>
    </citation>
    <scope>NUCLEOTIDE SEQUENCE [LARGE SCALE GENOMIC DNA]</scope>
    <source>
        <strain evidence="2">AGR0001</strain>
    </source>
</reference>
<accession>J1ZUM3</accession>
<dbReference type="STRING" id="1160718.SU9_19175"/>
<feature type="signal peptide" evidence="1">
    <location>
        <begin position="1"/>
        <end position="30"/>
    </location>
</feature>
<evidence type="ECO:0000313" key="2">
    <source>
        <dbReference type="EMBL" id="EJJ05386.1"/>
    </source>
</evidence>
<dbReference type="AlphaFoldDB" id="J1ZUM3"/>
<proteinExistence type="predicted"/>
<dbReference type="HOGENOM" id="CLU_127710_0_0_11"/>
<evidence type="ECO:0008006" key="5">
    <source>
        <dbReference type="Google" id="ProtNLM"/>
    </source>
</evidence>
<organism evidence="2">
    <name type="scientific">Streptomyces auratus AGR0001</name>
    <dbReference type="NCBI Taxonomy" id="1160718"/>
    <lineage>
        <taxon>Bacteria</taxon>
        <taxon>Bacillati</taxon>
        <taxon>Actinomycetota</taxon>
        <taxon>Actinomycetes</taxon>
        <taxon>Kitasatosporales</taxon>
        <taxon>Streptomycetaceae</taxon>
        <taxon>Streptomyces</taxon>
    </lineage>
</organism>
<name>J1ZUM3_9ACTN</name>
<dbReference type="eggNOG" id="ENOG50340A2">
    <property type="taxonomic scope" value="Bacteria"/>
</dbReference>
<dbReference type="RefSeq" id="WP_006605360.1">
    <property type="nucleotide sequence ID" value="NZ_CP072931.1"/>
</dbReference>